<dbReference type="InterPro" id="IPR013520">
    <property type="entry name" value="Ribonucl_H"/>
</dbReference>
<dbReference type="Proteomes" id="UP000283509">
    <property type="component" value="Unassembled WGS sequence"/>
</dbReference>
<dbReference type="GO" id="GO:0005634">
    <property type="term" value="C:nucleus"/>
    <property type="evidence" value="ECO:0007669"/>
    <property type="project" value="UniProtKB-SubCell"/>
</dbReference>
<comment type="similarity">
    <text evidence="2">Belongs to the REXO4 family.</text>
</comment>
<evidence type="ECO:0000256" key="3">
    <source>
        <dbReference type="ARBA" id="ARBA00016937"/>
    </source>
</evidence>
<evidence type="ECO:0000256" key="5">
    <source>
        <dbReference type="ARBA" id="ARBA00022801"/>
    </source>
</evidence>
<dbReference type="InterPro" id="IPR012337">
    <property type="entry name" value="RNaseH-like_sf"/>
</dbReference>
<evidence type="ECO:0000256" key="4">
    <source>
        <dbReference type="ARBA" id="ARBA00022722"/>
    </source>
</evidence>
<dbReference type="InterPro" id="IPR037431">
    <property type="entry name" value="REX4_DEDDh_dom"/>
</dbReference>
<dbReference type="EMBL" id="QCYY01002982">
    <property type="protein sequence ID" value="ROT66189.1"/>
    <property type="molecule type" value="Genomic_DNA"/>
</dbReference>
<feature type="domain" description="Exonuclease" evidence="9">
    <location>
        <begin position="163"/>
        <end position="324"/>
    </location>
</feature>
<gene>
    <name evidence="10" type="ORF">C7M84_015807</name>
</gene>
<reference evidence="10 11" key="1">
    <citation type="submission" date="2018-04" db="EMBL/GenBank/DDBJ databases">
        <authorList>
            <person name="Zhang X."/>
            <person name="Yuan J."/>
            <person name="Li F."/>
            <person name="Xiang J."/>
        </authorList>
    </citation>
    <scope>NUCLEOTIDE SEQUENCE [LARGE SCALE GENOMIC DNA]</scope>
    <source>
        <tissue evidence="10">Muscle</tissue>
    </source>
</reference>
<evidence type="ECO:0000259" key="9">
    <source>
        <dbReference type="SMART" id="SM00479"/>
    </source>
</evidence>
<dbReference type="SMART" id="SM00479">
    <property type="entry name" value="EXOIII"/>
    <property type="match status" value="1"/>
</dbReference>
<feature type="region of interest" description="Disordered" evidence="8">
    <location>
        <begin position="1"/>
        <end position="112"/>
    </location>
</feature>
<dbReference type="GO" id="GO:0008408">
    <property type="term" value="F:3'-5' exonuclease activity"/>
    <property type="evidence" value="ECO:0007669"/>
    <property type="project" value="InterPro"/>
</dbReference>
<feature type="compositionally biased region" description="Polar residues" evidence="8">
    <location>
        <begin position="37"/>
        <end position="48"/>
    </location>
</feature>
<comment type="caution">
    <text evidence="10">The sequence shown here is derived from an EMBL/GenBank/DDBJ whole genome shotgun (WGS) entry which is preliminary data.</text>
</comment>
<accession>A0A423SPU9</accession>
<dbReference type="Pfam" id="PF00929">
    <property type="entry name" value="RNase_T"/>
    <property type="match status" value="1"/>
</dbReference>
<dbReference type="GO" id="GO:0003676">
    <property type="term" value="F:nucleic acid binding"/>
    <property type="evidence" value="ECO:0007669"/>
    <property type="project" value="InterPro"/>
</dbReference>
<feature type="compositionally biased region" description="Basic and acidic residues" evidence="8">
    <location>
        <begin position="336"/>
        <end position="347"/>
    </location>
</feature>
<evidence type="ECO:0000313" key="10">
    <source>
        <dbReference type="EMBL" id="ROT66189.1"/>
    </source>
</evidence>
<keyword evidence="5" id="KW-0378">Hydrolase</keyword>
<sequence length="353" mass="39598">MRANGSIPVTNTTTKRTLEDDHEASGPLKRKKEDGIQNGSTADSSASNPKEPVKTGKQFSSNWMQLKMILEKQHKASNPHGISREKKDHNRKKMAAGDGKRKEPVPKEKPDIWFDNVDPLLLESENENNNSIDGGRSKHKDDGTLENGDAAAPVKKTNEELTQVIAMDCEMVGVGMDGKESILARVSIVNHSGKVLYDKYVKPLEKVTDYRTQISGIRHCDLEKGEDFKTVQKEVADLLKGKVLVGHALKNDLKVLFLSHPRTRIRDTSKYKGFRRLFKGSTPSLKNLTEKLIGVKIQHGEHSSVQDAQAAMRLYTAFRREWENSKKQFNKKKTAAVKDKSKDKELEVDADAE</sequence>
<keyword evidence="6 10" id="KW-0269">Exonuclease</keyword>
<evidence type="ECO:0000256" key="1">
    <source>
        <dbReference type="ARBA" id="ARBA00004123"/>
    </source>
</evidence>
<feature type="region of interest" description="Disordered" evidence="8">
    <location>
        <begin position="330"/>
        <end position="353"/>
    </location>
</feature>
<dbReference type="PANTHER" id="PTHR12801:SF158">
    <property type="entry name" value="RNA EXONUCLEASE 4"/>
    <property type="match status" value="1"/>
</dbReference>
<keyword evidence="11" id="KW-1185">Reference proteome</keyword>
<evidence type="ECO:0000256" key="2">
    <source>
        <dbReference type="ARBA" id="ARBA00010489"/>
    </source>
</evidence>
<proteinExistence type="inferred from homology"/>
<evidence type="ECO:0000256" key="8">
    <source>
        <dbReference type="SAM" id="MobiDB-lite"/>
    </source>
</evidence>
<keyword evidence="7" id="KW-0539">Nucleus</keyword>
<dbReference type="Gene3D" id="3.30.420.10">
    <property type="entry name" value="Ribonuclease H-like superfamily/Ribonuclease H"/>
    <property type="match status" value="1"/>
</dbReference>
<dbReference type="OrthoDB" id="8191639at2759"/>
<dbReference type="GO" id="GO:0006364">
    <property type="term" value="P:rRNA processing"/>
    <property type="evidence" value="ECO:0007669"/>
    <property type="project" value="InterPro"/>
</dbReference>
<dbReference type="STRING" id="6689.A0A423SPU9"/>
<comment type="subcellular location">
    <subcellularLocation>
        <location evidence="1">Nucleus</location>
    </subcellularLocation>
</comment>
<dbReference type="CDD" id="cd06144">
    <property type="entry name" value="REX4_like"/>
    <property type="match status" value="1"/>
</dbReference>
<dbReference type="PANTHER" id="PTHR12801">
    <property type="entry name" value="RNA EXONUCLEASE REXO1 / RECO3 FAMILY MEMBER-RELATED"/>
    <property type="match status" value="1"/>
</dbReference>
<dbReference type="AlphaFoldDB" id="A0A423SPU9"/>
<feature type="region of interest" description="Disordered" evidence="8">
    <location>
        <begin position="125"/>
        <end position="155"/>
    </location>
</feature>
<organism evidence="10 11">
    <name type="scientific">Penaeus vannamei</name>
    <name type="common">Whiteleg shrimp</name>
    <name type="synonym">Litopenaeus vannamei</name>
    <dbReference type="NCBI Taxonomy" id="6689"/>
    <lineage>
        <taxon>Eukaryota</taxon>
        <taxon>Metazoa</taxon>
        <taxon>Ecdysozoa</taxon>
        <taxon>Arthropoda</taxon>
        <taxon>Crustacea</taxon>
        <taxon>Multicrustacea</taxon>
        <taxon>Malacostraca</taxon>
        <taxon>Eumalacostraca</taxon>
        <taxon>Eucarida</taxon>
        <taxon>Decapoda</taxon>
        <taxon>Dendrobranchiata</taxon>
        <taxon>Penaeoidea</taxon>
        <taxon>Penaeidae</taxon>
        <taxon>Penaeus</taxon>
    </lineage>
</organism>
<feature type="compositionally biased region" description="Basic and acidic residues" evidence="8">
    <location>
        <begin position="98"/>
        <end position="112"/>
    </location>
</feature>
<reference evidence="10 11" key="2">
    <citation type="submission" date="2019-01" db="EMBL/GenBank/DDBJ databases">
        <title>The decoding of complex shrimp genome reveals the adaptation for benthos swimmer, frequently molting mechanism and breeding impact on genome.</title>
        <authorList>
            <person name="Sun Y."/>
            <person name="Gao Y."/>
            <person name="Yu Y."/>
        </authorList>
    </citation>
    <scope>NUCLEOTIDE SEQUENCE [LARGE SCALE GENOMIC DNA]</scope>
    <source>
        <tissue evidence="10">Muscle</tissue>
    </source>
</reference>
<dbReference type="InterPro" id="IPR036397">
    <property type="entry name" value="RNaseH_sf"/>
</dbReference>
<name>A0A423SPU9_PENVA</name>
<dbReference type="SUPFAM" id="SSF53098">
    <property type="entry name" value="Ribonuclease H-like"/>
    <property type="match status" value="1"/>
</dbReference>
<protein>
    <recommendedName>
        <fullName evidence="3">RNA exonuclease 4</fullName>
    </recommendedName>
</protein>
<evidence type="ECO:0000256" key="7">
    <source>
        <dbReference type="ARBA" id="ARBA00023242"/>
    </source>
</evidence>
<keyword evidence="4" id="KW-0540">Nuclease</keyword>
<dbReference type="InterPro" id="IPR047021">
    <property type="entry name" value="REXO1/3/4-like"/>
</dbReference>
<evidence type="ECO:0000313" key="11">
    <source>
        <dbReference type="Proteomes" id="UP000283509"/>
    </source>
</evidence>
<dbReference type="FunFam" id="3.30.420.10:FF:000007">
    <property type="entry name" value="Interferon-stimulated exonuclease gene 20"/>
    <property type="match status" value="1"/>
</dbReference>
<evidence type="ECO:0000256" key="6">
    <source>
        <dbReference type="ARBA" id="ARBA00022839"/>
    </source>
</evidence>